<accession>J3P1Q2</accession>
<evidence type="ECO:0000313" key="4">
    <source>
        <dbReference type="Proteomes" id="UP000006039"/>
    </source>
</evidence>
<reference evidence="3" key="4">
    <citation type="journal article" date="2015" name="G3 (Bethesda)">
        <title>Genome sequences of three phytopathogenic species of the Magnaporthaceae family of fungi.</title>
        <authorList>
            <person name="Okagaki L.H."/>
            <person name="Nunes C.C."/>
            <person name="Sailsbery J."/>
            <person name="Clay B."/>
            <person name="Brown D."/>
            <person name="John T."/>
            <person name="Oh Y."/>
            <person name="Young N."/>
            <person name="Fitzgerald M."/>
            <person name="Haas B.J."/>
            <person name="Zeng Q."/>
            <person name="Young S."/>
            <person name="Adiconis X."/>
            <person name="Fan L."/>
            <person name="Levin J.Z."/>
            <person name="Mitchell T.K."/>
            <person name="Okubara P.A."/>
            <person name="Farman M.L."/>
            <person name="Kohn L.M."/>
            <person name="Birren B."/>
            <person name="Ma L.-J."/>
            <person name="Dean R.A."/>
        </authorList>
    </citation>
    <scope>NUCLEOTIDE SEQUENCE</scope>
    <source>
        <strain evidence="3">R3-111a-1</strain>
    </source>
</reference>
<dbReference type="eggNOG" id="ENOG502T0WH">
    <property type="taxonomic scope" value="Eukaryota"/>
</dbReference>
<dbReference type="EnsemblFungi" id="EJT73594">
    <property type="protein sequence ID" value="EJT73594"/>
    <property type="gene ID" value="GGTG_07450"/>
</dbReference>
<evidence type="ECO:0000313" key="2">
    <source>
        <dbReference type="EMBL" id="EJT73594.1"/>
    </source>
</evidence>
<reference evidence="2" key="2">
    <citation type="submission" date="2010-07" db="EMBL/GenBank/DDBJ databases">
        <authorList>
            <consortium name="The Broad Institute Genome Sequencing Platform"/>
            <consortium name="Broad Institute Genome Sequencing Center for Infectious Disease"/>
            <person name="Ma L.-J."/>
            <person name="Dead R."/>
            <person name="Young S."/>
            <person name="Zeng Q."/>
            <person name="Koehrsen M."/>
            <person name="Alvarado L."/>
            <person name="Berlin A."/>
            <person name="Chapman S.B."/>
            <person name="Chen Z."/>
            <person name="Freedman E."/>
            <person name="Gellesch M."/>
            <person name="Goldberg J."/>
            <person name="Griggs A."/>
            <person name="Gujja S."/>
            <person name="Heilman E.R."/>
            <person name="Heiman D."/>
            <person name="Hepburn T."/>
            <person name="Howarth C."/>
            <person name="Jen D."/>
            <person name="Larson L."/>
            <person name="Mehta T."/>
            <person name="Neiman D."/>
            <person name="Pearson M."/>
            <person name="Roberts A."/>
            <person name="Saif S."/>
            <person name="Shea T."/>
            <person name="Shenoy N."/>
            <person name="Sisk P."/>
            <person name="Stolte C."/>
            <person name="Sykes S."/>
            <person name="Walk T."/>
            <person name="White J."/>
            <person name="Yandava C."/>
            <person name="Haas B."/>
            <person name="Nusbaum C."/>
            <person name="Birren B."/>
        </authorList>
    </citation>
    <scope>NUCLEOTIDE SEQUENCE</scope>
    <source>
        <strain evidence="2">R3-111a-1</strain>
    </source>
</reference>
<name>J3P1Q2_GAET3</name>
<dbReference type="InterPro" id="IPR045469">
    <property type="entry name" value="Nis1"/>
</dbReference>
<dbReference type="RefSeq" id="XP_009223538.1">
    <property type="nucleotide sequence ID" value="XM_009225274.1"/>
</dbReference>
<keyword evidence="4" id="KW-1185">Reference proteome</keyword>
<sequence>MQLLNTILALAAAAAPAAAYIDGLTSAPATASAGQTITATLHSSIYIQNFDDYGVVWGLAPASINQGNCGTCVGRRIGYTNVFGPQAGVTVPPNGDFDVSVTIPEGTQAGQYALVAGASYLVGASGVTGFHLYNKTITIA</sequence>
<evidence type="ECO:0000256" key="1">
    <source>
        <dbReference type="SAM" id="SignalP"/>
    </source>
</evidence>
<feature type="chain" id="PRO_5015094793" evidence="1">
    <location>
        <begin position="20"/>
        <end position="140"/>
    </location>
</feature>
<reference evidence="4" key="1">
    <citation type="submission" date="2010-07" db="EMBL/GenBank/DDBJ databases">
        <title>The genome sequence of Gaeumannomyces graminis var. tritici strain R3-111a-1.</title>
        <authorList>
            <consortium name="The Broad Institute Genome Sequencing Platform"/>
            <person name="Ma L.-J."/>
            <person name="Dead R."/>
            <person name="Young S."/>
            <person name="Zeng Q."/>
            <person name="Koehrsen M."/>
            <person name="Alvarado L."/>
            <person name="Berlin A."/>
            <person name="Chapman S.B."/>
            <person name="Chen Z."/>
            <person name="Freedman E."/>
            <person name="Gellesch M."/>
            <person name="Goldberg J."/>
            <person name="Griggs A."/>
            <person name="Gujja S."/>
            <person name="Heilman E.R."/>
            <person name="Heiman D."/>
            <person name="Hepburn T."/>
            <person name="Howarth C."/>
            <person name="Jen D."/>
            <person name="Larson L."/>
            <person name="Mehta T."/>
            <person name="Neiman D."/>
            <person name="Pearson M."/>
            <person name="Roberts A."/>
            <person name="Saif S."/>
            <person name="Shea T."/>
            <person name="Shenoy N."/>
            <person name="Sisk P."/>
            <person name="Stolte C."/>
            <person name="Sykes S."/>
            <person name="Walk T."/>
            <person name="White J."/>
            <person name="Yandava C."/>
            <person name="Haas B."/>
            <person name="Nusbaum C."/>
            <person name="Birren B."/>
        </authorList>
    </citation>
    <scope>NUCLEOTIDE SEQUENCE [LARGE SCALE GENOMIC DNA]</scope>
    <source>
        <strain evidence="4">R3-111a-1</strain>
    </source>
</reference>
<organism evidence="2">
    <name type="scientific">Gaeumannomyces tritici (strain R3-111a-1)</name>
    <name type="common">Wheat and barley take-all root rot fungus</name>
    <name type="synonym">Gaeumannomyces graminis var. tritici</name>
    <dbReference type="NCBI Taxonomy" id="644352"/>
    <lineage>
        <taxon>Eukaryota</taxon>
        <taxon>Fungi</taxon>
        <taxon>Dikarya</taxon>
        <taxon>Ascomycota</taxon>
        <taxon>Pezizomycotina</taxon>
        <taxon>Sordariomycetes</taxon>
        <taxon>Sordariomycetidae</taxon>
        <taxon>Magnaporthales</taxon>
        <taxon>Magnaporthaceae</taxon>
        <taxon>Gaeumannomyces</taxon>
    </lineage>
</organism>
<evidence type="ECO:0000313" key="3">
    <source>
        <dbReference type="EnsemblFungi" id="EJT73594"/>
    </source>
</evidence>
<protein>
    <submittedName>
        <fullName evidence="2 3">Uncharacterized protein</fullName>
    </submittedName>
</protein>
<dbReference type="GeneID" id="20347908"/>
<gene>
    <name evidence="3" type="primary">20347908</name>
    <name evidence="2" type="ORF">GGTG_07450</name>
</gene>
<dbReference type="AlphaFoldDB" id="J3P1Q2"/>
<keyword evidence="1" id="KW-0732">Signal</keyword>
<reference evidence="2" key="3">
    <citation type="submission" date="2010-09" db="EMBL/GenBank/DDBJ databases">
        <title>Annotation of Gaeumannomyces graminis var. tritici R3-111a-1.</title>
        <authorList>
            <consortium name="The Broad Institute Genome Sequencing Platform"/>
            <person name="Ma L.-J."/>
            <person name="Dead R."/>
            <person name="Young S.K."/>
            <person name="Zeng Q."/>
            <person name="Gargeya S."/>
            <person name="Fitzgerald M."/>
            <person name="Haas B."/>
            <person name="Abouelleil A."/>
            <person name="Alvarado L."/>
            <person name="Arachchi H.M."/>
            <person name="Berlin A."/>
            <person name="Brown A."/>
            <person name="Chapman S.B."/>
            <person name="Chen Z."/>
            <person name="Dunbar C."/>
            <person name="Freedman E."/>
            <person name="Gearin G."/>
            <person name="Gellesch M."/>
            <person name="Goldberg J."/>
            <person name="Griggs A."/>
            <person name="Gujja S."/>
            <person name="Heiman D."/>
            <person name="Howarth C."/>
            <person name="Larson L."/>
            <person name="Lui A."/>
            <person name="MacDonald P.J.P."/>
            <person name="Mehta T."/>
            <person name="Montmayeur A."/>
            <person name="Murphy C."/>
            <person name="Neiman D."/>
            <person name="Pearson M."/>
            <person name="Priest M."/>
            <person name="Roberts A."/>
            <person name="Saif S."/>
            <person name="Shea T."/>
            <person name="Shenoy N."/>
            <person name="Sisk P."/>
            <person name="Stolte C."/>
            <person name="Sykes S."/>
            <person name="Yandava C."/>
            <person name="Wortman J."/>
            <person name="Nusbaum C."/>
            <person name="Birren B."/>
        </authorList>
    </citation>
    <scope>NUCLEOTIDE SEQUENCE</scope>
    <source>
        <strain evidence="2">R3-111a-1</strain>
    </source>
</reference>
<dbReference type="Pfam" id="PF19271">
    <property type="entry name" value="Nis1"/>
    <property type="match status" value="1"/>
</dbReference>
<reference evidence="3" key="5">
    <citation type="submission" date="2018-04" db="UniProtKB">
        <authorList>
            <consortium name="EnsemblFungi"/>
        </authorList>
    </citation>
    <scope>IDENTIFICATION</scope>
    <source>
        <strain evidence="3">R3-111a-1</strain>
    </source>
</reference>
<proteinExistence type="predicted"/>
<dbReference type="Proteomes" id="UP000006039">
    <property type="component" value="Unassembled WGS sequence"/>
</dbReference>
<dbReference type="EMBL" id="GL385398">
    <property type="protein sequence ID" value="EJT73594.1"/>
    <property type="molecule type" value="Genomic_DNA"/>
</dbReference>
<dbReference type="OrthoDB" id="4689996at2759"/>
<dbReference type="VEuPathDB" id="FungiDB:GGTG_07450"/>
<feature type="signal peptide" evidence="1">
    <location>
        <begin position="1"/>
        <end position="19"/>
    </location>
</feature>
<dbReference type="HOGENOM" id="CLU_1844997_0_0_1"/>